<dbReference type="EMBL" id="MRDE01000058">
    <property type="protein sequence ID" value="OMH24379.1"/>
    <property type="molecule type" value="Genomic_DNA"/>
</dbReference>
<keyword evidence="3 5" id="KW-1133">Transmembrane helix</keyword>
<evidence type="ECO:0000313" key="7">
    <source>
        <dbReference type="EMBL" id="OMH24379.1"/>
    </source>
</evidence>
<reference evidence="7 8" key="1">
    <citation type="submission" date="2016-12" db="EMBL/GenBank/DDBJ databases">
        <title>Draft genome of Tersicoccus phoenicis 1P05MA.</title>
        <authorList>
            <person name="Nakajima Y."/>
            <person name="Yoshizawa S."/>
            <person name="Nakamura K."/>
            <person name="Ogura Y."/>
            <person name="Hayashi T."/>
            <person name="Kogure K."/>
        </authorList>
    </citation>
    <scope>NUCLEOTIDE SEQUENCE [LARGE SCALE GENOMIC DNA]</scope>
    <source>
        <strain evidence="7 8">1p05MA</strain>
    </source>
</reference>
<proteinExistence type="predicted"/>
<dbReference type="OrthoDB" id="9762947at2"/>
<dbReference type="AlphaFoldDB" id="A0A1R1LA24"/>
<comment type="caution">
    <text evidence="7">The sequence shown here is derived from an EMBL/GenBank/DDBJ whole genome shotgun (WGS) entry which is preliminary data.</text>
</comment>
<evidence type="ECO:0000256" key="4">
    <source>
        <dbReference type="ARBA" id="ARBA00023136"/>
    </source>
</evidence>
<comment type="subcellular location">
    <subcellularLocation>
        <location evidence="1">Membrane</location>
        <topology evidence="1">Multi-pass membrane protein</topology>
    </subcellularLocation>
</comment>
<evidence type="ECO:0000259" key="6">
    <source>
        <dbReference type="Pfam" id="PF00324"/>
    </source>
</evidence>
<dbReference type="InterPro" id="IPR050367">
    <property type="entry name" value="APC_superfamily"/>
</dbReference>
<evidence type="ECO:0000313" key="8">
    <source>
        <dbReference type="Proteomes" id="UP000187085"/>
    </source>
</evidence>
<protein>
    <recommendedName>
        <fullName evidence="6">Amino acid permease/ SLC12A domain-containing protein</fullName>
    </recommendedName>
</protein>
<dbReference type="RefSeq" id="WP_143588129.1">
    <property type="nucleotide sequence ID" value="NZ_MRDE01000058.1"/>
</dbReference>
<dbReference type="InterPro" id="IPR004841">
    <property type="entry name" value="AA-permease/SLC12A_dom"/>
</dbReference>
<feature type="transmembrane region" description="Helical" evidence="5">
    <location>
        <begin position="34"/>
        <end position="57"/>
    </location>
</feature>
<gene>
    <name evidence="7" type="ORF">BKD30_08675</name>
</gene>
<keyword evidence="4 5" id="KW-0472">Membrane</keyword>
<feature type="domain" description="Amino acid permease/ SLC12A" evidence="6">
    <location>
        <begin position="63"/>
        <end position="147"/>
    </location>
</feature>
<name>A0A1R1LA24_9MICC</name>
<dbReference type="PANTHER" id="PTHR42770">
    <property type="entry name" value="AMINO ACID TRANSPORTER-RELATED"/>
    <property type="match status" value="1"/>
</dbReference>
<accession>A0A1R1LA24</accession>
<evidence type="ECO:0000256" key="5">
    <source>
        <dbReference type="SAM" id="Phobius"/>
    </source>
</evidence>
<organism evidence="7 8">
    <name type="scientific">Tersicoccus phoenicis</name>
    <dbReference type="NCBI Taxonomy" id="554083"/>
    <lineage>
        <taxon>Bacteria</taxon>
        <taxon>Bacillati</taxon>
        <taxon>Actinomycetota</taxon>
        <taxon>Actinomycetes</taxon>
        <taxon>Micrococcales</taxon>
        <taxon>Micrococcaceae</taxon>
        <taxon>Tersicoccus</taxon>
    </lineage>
</organism>
<feature type="transmembrane region" description="Helical" evidence="5">
    <location>
        <begin position="101"/>
        <end position="120"/>
    </location>
</feature>
<dbReference type="GO" id="GO:0016020">
    <property type="term" value="C:membrane"/>
    <property type="evidence" value="ECO:0007669"/>
    <property type="project" value="UniProtKB-SubCell"/>
</dbReference>
<evidence type="ECO:0000256" key="3">
    <source>
        <dbReference type="ARBA" id="ARBA00022989"/>
    </source>
</evidence>
<keyword evidence="8" id="KW-1185">Reference proteome</keyword>
<dbReference type="Gene3D" id="1.20.1740.10">
    <property type="entry name" value="Amino acid/polyamine transporter I"/>
    <property type="match status" value="1"/>
</dbReference>
<feature type="transmembrane region" description="Helical" evidence="5">
    <location>
        <begin position="63"/>
        <end position="80"/>
    </location>
</feature>
<evidence type="ECO:0000256" key="2">
    <source>
        <dbReference type="ARBA" id="ARBA00022692"/>
    </source>
</evidence>
<dbReference type="PANTHER" id="PTHR42770:SF16">
    <property type="entry name" value="AMINO ACID PERMEASE"/>
    <property type="match status" value="1"/>
</dbReference>
<dbReference type="GO" id="GO:0055085">
    <property type="term" value="P:transmembrane transport"/>
    <property type="evidence" value="ECO:0007669"/>
    <property type="project" value="InterPro"/>
</dbReference>
<keyword evidence="2 5" id="KW-0812">Transmembrane</keyword>
<sequence>MPDAQNQTTETSTDRLEEFGYIQELSRSMSLTDVVVYGLIYMVPLATLPVFGIIYNFSGGMPALVYLVAALAMLFSALSYKEMAKKFPIAGSVYSYVRIGLNRFVGFLAGWAILLDYLLLPALLSVFAAAAMVTVVPSIPAFVWRLIPIQGVGAV</sequence>
<dbReference type="Proteomes" id="UP000187085">
    <property type="component" value="Unassembled WGS sequence"/>
</dbReference>
<evidence type="ECO:0000256" key="1">
    <source>
        <dbReference type="ARBA" id="ARBA00004141"/>
    </source>
</evidence>
<dbReference type="Pfam" id="PF00324">
    <property type="entry name" value="AA_permease"/>
    <property type="match status" value="1"/>
</dbReference>
<dbReference type="STRING" id="554083.BKD30_08675"/>
<feature type="transmembrane region" description="Helical" evidence="5">
    <location>
        <begin position="126"/>
        <end position="147"/>
    </location>
</feature>